<dbReference type="AlphaFoldDB" id="J4H5J2"/>
<sequence>MSSGPDPERRSSKSPQRAIRYRIPPSPPLTIAASNKEEILRENVLSHAQARGQHPMFASIDTALWEPLLFLYSKAETSWRETTVKGLPWPLIARTLRMDDGSCEARQRPHAASSGSTTGEEEAGQTGNSIRVRLSFGARERGRVRCTGGPPGANPIAEIAADSASCASHAPAGGLGCRQGLGGSSNPVKGEKARRATSDQHNSVELPGCVHRPTGERARLHKTKFAWWPDDPRPNAARPRQPSHFEGSADAGTLISTANSRD</sequence>
<dbReference type="HOGENOM" id="CLU_1061872_0_0_1"/>
<evidence type="ECO:0000313" key="2">
    <source>
        <dbReference type="EMBL" id="CCM06834.1"/>
    </source>
</evidence>
<gene>
    <name evidence="2" type="ORF">FIBRA_09137</name>
</gene>
<feature type="compositionally biased region" description="Basic and acidic residues" evidence="1">
    <location>
        <begin position="1"/>
        <end position="11"/>
    </location>
</feature>
<organism evidence="2 3">
    <name type="scientific">Fibroporia radiculosa</name>
    <dbReference type="NCBI Taxonomy" id="599839"/>
    <lineage>
        <taxon>Eukaryota</taxon>
        <taxon>Fungi</taxon>
        <taxon>Dikarya</taxon>
        <taxon>Basidiomycota</taxon>
        <taxon>Agaricomycotina</taxon>
        <taxon>Agaricomycetes</taxon>
        <taxon>Polyporales</taxon>
        <taxon>Fibroporiaceae</taxon>
        <taxon>Fibroporia</taxon>
    </lineage>
</organism>
<dbReference type="Proteomes" id="UP000006352">
    <property type="component" value="Unassembled WGS sequence"/>
</dbReference>
<feature type="region of interest" description="Disordered" evidence="1">
    <location>
        <begin position="102"/>
        <end position="131"/>
    </location>
</feature>
<evidence type="ECO:0000313" key="3">
    <source>
        <dbReference type="Proteomes" id="UP000006352"/>
    </source>
</evidence>
<reference evidence="2 3" key="1">
    <citation type="journal article" date="2012" name="Appl. Environ. Microbiol.">
        <title>Short-read sequencing for genomic analysis of the brown rot fungus Fibroporia radiculosa.</title>
        <authorList>
            <person name="Tang J.D."/>
            <person name="Perkins A.D."/>
            <person name="Sonstegard T.S."/>
            <person name="Schroeder S.G."/>
            <person name="Burgess S.C."/>
            <person name="Diehl S.V."/>
        </authorList>
    </citation>
    <scope>NUCLEOTIDE SEQUENCE [LARGE SCALE GENOMIC DNA]</scope>
    <source>
        <strain evidence="2 3">TFFH 294</strain>
    </source>
</reference>
<dbReference type="EMBL" id="HE797526">
    <property type="protein sequence ID" value="CCM06834.1"/>
    <property type="molecule type" value="Genomic_DNA"/>
</dbReference>
<dbReference type="InParanoid" id="J4H5J2"/>
<evidence type="ECO:0000256" key="1">
    <source>
        <dbReference type="SAM" id="MobiDB-lite"/>
    </source>
</evidence>
<feature type="region of interest" description="Disordered" evidence="1">
    <location>
        <begin position="1"/>
        <end position="30"/>
    </location>
</feature>
<keyword evidence="3" id="KW-1185">Reference proteome</keyword>
<feature type="compositionally biased region" description="Basic and acidic residues" evidence="1">
    <location>
        <begin position="189"/>
        <end position="198"/>
    </location>
</feature>
<dbReference type="GeneID" id="24101734"/>
<accession>J4H5J2</accession>
<proteinExistence type="predicted"/>
<name>J4H5J2_9APHY</name>
<protein>
    <submittedName>
        <fullName evidence="2">Uncharacterized protein</fullName>
    </submittedName>
</protein>
<dbReference type="RefSeq" id="XP_012176855.1">
    <property type="nucleotide sequence ID" value="XM_012321465.1"/>
</dbReference>
<feature type="region of interest" description="Disordered" evidence="1">
    <location>
        <begin position="178"/>
        <end position="262"/>
    </location>
</feature>